<dbReference type="OrthoDB" id="2588702at2759"/>
<dbReference type="Proteomes" id="UP000268535">
    <property type="component" value="Unassembled WGS sequence"/>
</dbReference>
<dbReference type="GO" id="GO:0007017">
    <property type="term" value="P:microtubule-based process"/>
    <property type="evidence" value="ECO:0007669"/>
    <property type="project" value="InterPro"/>
</dbReference>
<gene>
    <name evidence="7" type="ORF">CAUPRSCDRAFT_7175</name>
    <name evidence="8" type="ORF">CXG81DRAFT_12549</name>
</gene>
<dbReference type="InterPro" id="IPR000217">
    <property type="entry name" value="Tubulin"/>
</dbReference>
<keyword evidence="3 5" id="KW-0547">Nucleotide-binding</keyword>
<dbReference type="Gene3D" id="3.40.50.1440">
    <property type="entry name" value="Tubulin/FtsZ, GTPase domain"/>
    <property type="match status" value="1"/>
</dbReference>
<evidence type="ECO:0000256" key="4">
    <source>
        <dbReference type="ARBA" id="ARBA00023134"/>
    </source>
</evidence>
<evidence type="ECO:0000256" key="1">
    <source>
        <dbReference type="ARBA" id="ARBA00009636"/>
    </source>
</evidence>
<evidence type="ECO:0000313" key="10">
    <source>
        <dbReference type="Proteomes" id="UP000274922"/>
    </source>
</evidence>
<dbReference type="Proteomes" id="UP000274922">
    <property type="component" value="Unassembled WGS sequence"/>
</dbReference>
<organism evidence="7 9">
    <name type="scientific">Caulochytrium protostelioides</name>
    <dbReference type="NCBI Taxonomy" id="1555241"/>
    <lineage>
        <taxon>Eukaryota</taxon>
        <taxon>Fungi</taxon>
        <taxon>Fungi incertae sedis</taxon>
        <taxon>Chytridiomycota</taxon>
        <taxon>Chytridiomycota incertae sedis</taxon>
        <taxon>Chytridiomycetes</taxon>
        <taxon>Caulochytriales</taxon>
        <taxon>Caulochytriaceae</taxon>
        <taxon>Caulochytrium</taxon>
    </lineage>
</organism>
<sequence length="420" mass="46329">MIVLQVGQCGIQVGQALFDQLQQEVPPARGAAWCPFPLNQFQQILVDTERKVWSARQHQAHQHALYDLHVVDHGVTGRGNNWGHGYIDATNVDATLETYRRVVEALPNNEGTLLLHSLAGGTGSGLGSSLCEHLREMDPKKVLISGCVTPFIGGETTLQHYNSLLALATLQGQVDMIHLFQNDTLQKDLQGGLGKGVAASGKGLFDRLNEQIAVHVLGMVLPRVPVQPNGMVARHVAPWSAWQTIQNVVPLPACKHAQLWSVRSAPSAPNTPQMASWPDLWHHLLRAFPVTEPRRSCMASELYVRGIQGSEYWQTHHAVLPSRLYMRLGHLGLLAPTFYASSLQGLRPTDTTRSATVCANTSDGPAYVANVLHRARTLYDSGAFLHWYERFLGSDTSATFEAAFDSLETVVQDYRTLLMR</sequence>
<dbReference type="Pfam" id="PF00091">
    <property type="entry name" value="Tubulin"/>
    <property type="match status" value="1"/>
</dbReference>
<keyword evidence="2 5" id="KW-0493">Microtubule</keyword>
<dbReference type="STRING" id="1555241.A0A4P9WUQ0"/>
<comment type="similarity">
    <text evidence="1 5">Belongs to the tubulin family.</text>
</comment>
<dbReference type="GO" id="GO:0005874">
    <property type="term" value="C:microtubule"/>
    <property type="evidence" value="ECO:0007669"/>
    <property type="project" value="UniProtKB-KW"/>
</dbReference>
<evidence type="ECO:0000313" key="8">
    <source>
        <dbReference type="EMBL" id="RKP00989.1"/>
    </source>
</evidence>
<evidence type="ECO:0000313" key="9">
    <source>
        <dbReference type="Proteomes" id="UP000268535"/>
    </source>
</evidence>
<reference evidence="7" key="3">
    <citation type="submission" date="2018-08" db="EMBL/GenBank/DDBJ databases">
        <title>Leveraging single-cell genomics to expand the Fungal Tree of Life.</title>
        <authorList>
            <consortium name="DOE Joint Genome Institute"/>
            <person name="Ahrendt S.R."/>
            <person name="Quandt C.A."/>
            <person name="Ciobanu D."/>
            <person name="Clum A."/>
            <person name="Salamov A."/>
            <person name="Andreopoulos B."/>
            <person name="Cheng J.-F."/>
            <person name="Woyke T."/>
            <person name="Pelin A."/>
            <person name="Henrissat B."/>
            <person name="Reynolds N."/>
            <person name="Benny G.L."/>
            <person name="Smith M.E."/>
            <person name="James T.Y."/>
            <person name="Grigoriev I.V."/>
        </authorList>
    </citation>
    <scope>NUCLEOTIDE SEQUENCE</scope>
    <source>
        <strain evidence="7">ATCC 52028</strain>
    </source>
</reference>
<protein>
    <submittedName>
        <fullName evidence="7">Tubulin nucleotide-binding domain-like protein</fullName>
    </submittedName>
</protein>
<dbReference type="GO" id="GO:0005525">
    <property type="term" value="F:GTP binding"/>
    <property type="evidence" value="ECO:0007669"/>
    <property type="project" value="UniProtKB-UniRule"/>
</dbReference>
<keyword evidence="10" id="KW-1185">Reference proteome</keyword>
<reference evidence="8" key="2">
    <citation type="submission" date="2018-04" db="EMBL/GenBank/DDBJ databases">
        <title>Leveraging single-cell genomics to expand the Fungal Tree of Life.</title>
        <authorList>
            <consortium name="DOE Joint Genome Institute"/>
            <person name="Ahrendt S.R."/>
            <person name="Quandt C.A."/>
            <person name="Ciobanu D."/>
            <person name="Clum A."/>
            <person name="Salamov A."/>
            <person name="Andreopoulos B."/>
            <person name="Cheng J.-F."/>
            <person name="Woyke T."/>
            <person name="Pelin A."/>
            <person name="Henrissat B."/>
            <person name="Benny G.L."/>
            <person name="Smith M.E."/>
            <person name="James T.Y."/>
            <person name="Grigoriev I.V."/>
        </authorList>
    </citation>
    <scope>NUCLEOTIDE SEQUENCE</scope>
    <source>
        <strain evidence="8">ATCC 52028</strain>
    </source>
</reference>
<dbReference type="InterPro" id="IPR036525">
    <property type="entry name" value="Tubulin/FtsZ_GTPase_sf"/>
</dbReference>
<evidence type="ECO:0000313" key="7">
    <source>
        <dbReference type="EMBL" id="RKO96999.1"/>
    </source>
</evidence>
<dbReference type="InterPro" id="IPR008280">
    <property type="entry name" value="Tub_FtsZ_C"/>
</dbReference>
<dbReference type="InterPro" id="IPR017975">
    <property type="entry name" value="Tubulin_CS"/>
</dbReference>
<dbReference type="AlphaFoldDB" id="A0A4P9WUQ0"/>
<evidence type="ECO:0000256" key="5">
    <source>
        <dbReference type="RuleBase" id="RU000352"/>
    </source>
</evidence>
<keyword evidence="4 5" id="KW-0342">GTP-binding</keyword>
<dbReference type="InterPro" id="IPR003008">
    <property type="entry name" value="Tubulin_FtsZ_GTPase"/>
</dbReference>
<evidence type="ECO:0000256" key="3">
    <source>
        <dbReference type="ARBA" id="ARBA00022741"/>
    </source>
</evidence>
<dbReference type="PRINTS" id="PR01161">
    <property type="entry name" value="TUBULIN"/>
</dbReference>
<reference evidence="9 10" key="1">
    <citation type="journal article" date="2018" name="Nat. Microbiol.">
        <title>Leveraging single-cell genomics to expand the fungal tree of life.</title>
        <authorList>
            <person name="Ahrendt S.R."/>
            <person name="Quandt C.A."/>
            <person name="Ciobanu D."/>
            <person name="Clum A."/>
            <person name="Salamov A."/>
            <person name="Andreopoulos B."/>
            <person name="Cheng J.F."/>
            <person name="Woyke T."/>
            <person name="Pelin A."/>
            <person name="Henrissat B."/>
            <person name="Reynolds N.K."/>
            <person name="Benny G.L."/>
            <person name="Smith M.E."/>
            <person name="James T.Y."/>
            <person name="Grigoriev I.V."/>
        </authorList>
    </citation>
    <scope>NUCLEOTIDE SEQUENCE [LARGE SCALE GENOMIC DNA]</scope>
    <source>
        <strain evidence="9 10">ATCC 52028</strain>
    </source>
</reference>
<evidence type="ECO:0000256" key="2">
    <source>
        <dbReference type="ARBA" id="ARBA00022701"/>
    </source>
</evidence>
<dbReference type="EMBL" id="ML014190">
    <property type="protein sequence ID" value="RKP00989.1"/>
    <property type="molecule type" value="Genomic_DNA"/>
</dbReference>
<dbReference type="SUPFAM" id="SSF55307">
    <property type="entry name" value="Tubulin C-terminal domain-like"/>
    <property type="match status" value="1"/>
</dbReference>
<dbReference type="PANTHER" id="PTHR11588">
    <property type="entry name" value="TUBULIN"/>
    <property type="match status" value="1"/>
</dbReference>
<dbReference type="SMART" id="SM00864">
    <property type="entry name" value="Tubulin"/>
    <property type="match status" value="1"/>
</dbReference>
<proteinExistence type="inferred from homology"/>
<evidence type="ECO:0000259" key="6">
    <source>
        <dbReference type="SMART" id="SM00864"/>
    </source>
</evidence>
<accession>A0A4P9WUQ0</accession>
<name>A0A4P9WUQ0_9FUNG</name>
<feature type="domain" description="Tubulin/FtsZ GTPase" evidence="6">
    <location>
        <begin position="43"/>
        <end position="226"/>
    </location>
</feature>
<dbReference type="EMBL" id="ML009472">
    <property type="protein sequence ID" value="RKO96999.1"/>
    <property type="molecule type" value="Genomic_DNA"/>
</dbReference>
<dbReference type="SUPFAM" id="SSF52490">
    <property type="entry name" value="Tubulin nucleotide-binding domain-like"/>
    <property type="match status" value="1"/>
</dbReference>
<dbReference type="PROSITE" id="PS00227">
    <property type="entry name" value="TUBULIN"/>
    <property type="match status" value="1"/>
</dbReference>